<evidence type="ECO:0000256" key="2">
    <source>
        <dbReference type="ARBA" id="ARBA00023242"/>
    </source>
</evidence>
<evidence type="ECO:0000259" key="5">
    <source>
        <dbReference type="PROSITE" id="PS00036"/>
    </source>
</evidence>
<feature type="compositionally biased region" description="Pro residues" evidence="4">
    <location>
        <begin position="163"/>
        <end position="175"/>
    </location>
</feature>
<dbReference type="PROSITE" id="PS00036">
    <property type="entry name" value="BZIP_BASIC"/>
    <property type="match status" value="1"/>
</dbReference>
<feature type="domain" description="BZIP" evidence="5">
    <location>
        <begin position="63"/>
        <end position="77"/>
    </location>
</feature>
<feature type="region of interest" description="Disordered" evidence="4">
    <location>
        <begin position="319"/>
        <end position="420"/>
    </location>
</feature>
<feature type="region of interest" description="Disordered" evidence="4">
    <location>
        <begin position="1"/>
        <end position="76"/>
    </location>
</feature>
<dbReference type="AlphaFoldDB" id="A0A9W9QKK7"/>
<evidence type="ECO:0000256" key="1">
    <source>
        <dbReference type="ARBA" id="ARBA00004123"/>
    </source>
</evidence>
<sequence length="420" mass="45253">MVSMVENNELGMDPIVPKHEPGPDGSMSPSVSTPEEVEPLQDATQTQKRKGGRKPIYATSEERKQRNRQAQAAFRERRTEYIRQLETTIKRNEESLQSLQQSHRSAADECLMLRYKNSLLERILLEKGIAPSPTLPCPSEPSLTPTLGIDVQAELRLKTGAPGAPPKANPMPPKTAPAGARNQRHPAGIAAKPEAFGISQREGAYGVPSPQFQATPTSHVSSPSHAKSPGFGFQGAMSPAGVESQNRPQLLPQPRSFSQASPPAISMPQTDPSDNKPQARGGAMGPRGARVAAAAYYPSPFQKHYDQLGKRLSPLIASGSQLTSQAEQEYDAQADMVDDDHDGSTNASYVPGFTPQSMASGSHNMSGFNQPSAEGTPSDFGNSNPLLGQYEPMLDTDPFGLSASMHFPTPFNYEHSSSRQ</sequence>
<gene>
    <name evidence="6" type="ORF">N7452_004977</name>
</gene>
<evidence type="ECO:0000256" key="3">
    <source>
        <dbReference type="SAM" id="Coils"/>
    </source>
</evidence>
<comment type="subcellular location">
    <subcellularLocation>
        <location evidence="1">Nucleus</location>
    </subcellularLocation>
</comment>
<feature type="compositionally biased region" description="Acidic residues" evidence="4">
    <location>
        <begin position="328"/>
        <end position="341"/>
    </location>
</feature>
<reference evidence="6" key="1">
    <citation type="submission" date="2022-12" db="EMBL/GenBank/DDBJ databases">
        <authorList>
            <person name="Petersen C."/>
        </authorList>
    </citation>
    <scope>NUCLEOTIDE SEQUENCE</scope>
    <source>
        <strain evidence="6">IBT 35673</strain>
    </source>
</reference>
<name>A0A9W9QKK7_PENBR</name>
<protein>
    <recommendedName>
        <fullName evidence="5">BZIP domain-containing protein</fullName>
    </recommendedName>
</protein>
<evidence type="ECO:0000313" key="6">
    <source>
        <dbReference type="EMBL" id="KAJ5338249.1"/>
    </source>
</evidence>
<dbReference type="EMBL" id="JAPZBQ010000003">
    <property type="protein sequence ID" value="KAJ5338249.1"/>
    <property type="molecule type" value="Genomic_DNA"/>
</dbReference>
<feature type="compositionally biased region" description="Polar residues" evidence="4">
    <location>
        <begin position="344"/>
        <end position="386"/>
    </location>
</feature>
<evidence type="ECO:0000256" key="4">
    <source>
        <dbReference type="SAM" id="MobiDB-lite"/>
    </source>
</evidence>
<dbReference type="InterPro" id="IPR046347">
    <property type="entry name" value="bZIP_sf"/>
</dbReference>
<dbReference type="PANTHER" id="PTHR40621:SF9">
    <property type="entry name" value="MEAB PROTEIN"/>
    <property type="match status" value="1"/>
</dbReference>
<dbReference type="Gene3D" id="1.20.5.170">
    <property type="match status" value="1"/>
</dbReference>
<feature type="compositionally biased region" description="Polar residues" evidence="4">
    <location>
        <begin position="210"/>
        <end position="225"/>
    </location>
</feature>
<dbReference type="GO" id="GO:0001228">
    <property type="term" value="F:DNA-binding transcription activator activity, RNA polymerase II-specific"/>
    <property type="evidence" value="ECO:0007669"/>
    <property type="project" value="TreeGrafter"/>
</dbReference>
<dbReference type="Proteomes" id="UP001147695">
    <property type="component" value="Unassembled WGS sequence"/>
</dbReference>
<dbReference type="CDD" id="cd14688">
    <property type="entry name" value="bZIP_YAP"/>
    <property type="match status" value="1"/>
</dbReference>
<evidence type="ECO:0000313" key="7">
    <source>
        <dbReference type="Proteomes" id="UP001147695"/>
    </source>
</evidence>
<accession>A0A9W9QKK7</accession>
<dbReference type="GO" id="GO:0090575">
    <property type="term" value="C:RNA polymerase II transcription regulator complex"/>
    <property type="evidence" value="ECO:0007669"/>
    <property type="project" value="TreeGrafter"/>
</dbReference>
<dbReference type="InterPro" id="IPR050936">
    <property type="entry name" value="AP-1-like"/>
</dbReference>
<organism evidence="6 7">
    <name type="scientific">Penicillium brevicompactum</name>
    <dbReference type="NCBI Taxonomy" id="5074"/>
    <lineage>
        <taxon>Eukaryota</taxon>
        <taxon>Fungi</taxon>
        <taxon>Dikarya</taxon>
        <taxon>Ascomycota</taxon>
        <taxon>Pezizomycotina</taxon>
        <taxon>Eurotiomycetes</taxon>
        <taxon>Eurotiomycetidae</taxon>
        <taxon>Eurotiales</taxon>
        <taxon>Aspergillaceae</taxon>
        <taxon>Penicillium</taxon>
    </lineage>
</organism>
<feature type="compositionally biased region" description="Polar residues" evidence="4">
    <location>
        <begin position="255"/>
        <end position="276"/>
    </location>
</feature>
<feature type="region of interest" description="Disordered" evidence="4">
    <location>
        <begin position="159"/>
        <end position="288"/>
    </location>
</feature>
<comment type="caution">
    <text evidence="6">The sequence shown here is derived from an EMBL/GenBank/DDBJ whole genome shotgun (WGS) entry which is preliminary data.</text>
</comment>
<dbReference type="SUPFAM" id="SSF57959">
    <property type="entry name" value="Leucine zipper domain"/>
    <property type="match status" value="1"/>
</dbReference>
<dbReference type="InterPro" id="IPR004827">
    <property type="entry name" value="bZIP"/>
</dbReference>
<dbReference type="PANTHER" id="PTHR40621">
    <property type="entry name" value="TRANSCRIPTION FACTOR KAPC-RELATED"/>
    <property type="match status" value="1"/>
</dbReference>
<reference evidence="6" key="2">
    <citation type="journal article" date="2023" name="IMA Fungus">
        <title>Comparative genomic study of the Penicillium genus elucidates a diverse pangenome and 15 lateral gene transfer events.</title>
        <authorList>
            <person name="Petersen C."/>
            <person name="Sorensen T."/>
            <person name="Nielsen M.R."/>
            <person name="Sondergaard T.E."/>
            <person name="Sorensen J.L."/>
            <person name="Fitzpatrick D.A."/>
            <person name="Frisvad J.C."/>
            <person name="Nielsen K.L."/>
        </authorList>
    </citation>
    <scope>NUCLEOTIDE SEQUENCE</scope>
    <source>
        <strain evidence="6">IBT 35673</strain>
    </source>
</reference>
<feature type="coiled-coil region" evidence="3">
    <location>
        <begin position="82"/>
        <end position="109"/>
    </location>
</feature>
<proteinExistence type="predicted"/>
<keyword evidence="3" id="KW-0175">Coiled coil</keyword>
<dbReference type="GO" id="GO:0000976">
    <property type="term" value="F:transcription cis-regulatory region binding"/>
    <property type="evidence" value="ECO:0007669"/>
    <property type="project" value="InterPro"/>
</dbReference>
<keyword evidence="2" id="KW-0539">Nucleus</keyword>